<evidence type="ECO:0000259" key="16">
    <source>
        <dbReference type="PROSITE" id="PS51671"/>
    </source>
</evidence>
<evidence type="ECO:0000256" key="4">
    <source>
        <dbReference type="ARBA" id="ARBA00005139"/>
    </source>
</evidence>
<dbReference type="SUPFAM" id="SSF53633">
    <property type="entry name" value="Carbamate kinase-like"/>
    <property type="match status" value="1"/>
</dbReference>
<evidence type="ECO:0000256" key="7">
    <source>
        <dbReference type="ARBA" id="ARBA00022741"/>
    </source>
</evidence>
<feature type="binding site" evidence="13">
    <location>
        <position position="223"/>
    </location>
    <ligand>
        <name>ATP</name>
        <dbReference type="ChEBI" id="CHEBI:30616"/>
    </ligand>
</feature>
<dbReference type="CDD" id="cd04916">
    <property type="entry name" value="ACT_AKiii-YclM-BS_2"/>
    <property type="match status" value="1"/>
</dbReference>
<dbReference type="Gene3D" id="3.40.1160.10">
    <property type="entry name" value="Acetylglutamate kinase-like"/>
    <property type="match status" value="1"/>
</dbReference>
<dbReference type="InterPro" id="IPR005260">
    <property type="entry name" value="Asp_kin_monofn"/>
</dbReference>
<dbReference type="PIRSF" id="PIRSF000726">
    <property type="entry name" value="Asp_kin"/>
    <property type="match status" value="1"/>
</dbReference>
<evidence type="ECO:0000256" key="14">
    <source>
        <dbReference type="RuleBase" id="RU003448"/>
    </source>
</evidence>
<keyword evidence="9 13" id="KW-0067">ATP-binding</keyword>
<dbReference type="UniPathway" id="UPA00034">
    <property type="reaction ID" value="UER00015"/>
</dbReference>
<dbReference type="SUPFAM" id="SSF55021">
    <property type="entry name" value="ACT-like"/>
    <property type="match status" value="2"/>
</dbReference>
<dbReference type="PANTHER" id="PTHR21499">
    <property type="entry name" value="ASPARTATE KINASE"/>
    <property type="match status" value="1"/>
</dbReference>
<keyword evidence="18" id="KW-1185">Reference proteome</keyword>
<dbReference type="GO" id="GO:0004072">
    <property type="term" value="F:aspartate kinase activity"/>
    <property type="evidence" value="ECO:0007669"/>
    <property type="project" value="UniProtKB-EC"/>
</dbReference>
<proteinExistence type="inferred from homology"/>
<dbReference type="EMBL" id="FRAC01000007">
    <property type="protein sequence ID" value="SHJ75824.1"/>
    <property type="molecule type" value="Genomic_DNA"/>
</dbReference>
<dbReference type="Pfam" id="PF00696">
    <property type="entry name" value="AA_kinase"/>
    <property type="match status" value="1"/>
</dbReference>
<dbReference type="EC" id="2.7.2.4" evidence="14"/>
<comment type="pathway">
    <text evidence="4 15">Amino-acid biosynthesis; L-threonine biosynthesis; L-threonine from L-aspartate: step 1/5.</text>
</comment>
<dbReference type="FunFam" id="3.30.2130.10:FF:000001">
    <property type="entry name" value="Bifunctional aspartokinase/homoserine dehydrogenase"/>
    <property type="match status" value="1"/>
</dbReference>
<dbReference type="GO" id="GO:0009089">
    <property type="term" value="P:lysine biosynthetic process via diaminopimelate"/>
    <property type="evidence" value="ECO:0007669"/>
    <property type="project" value="UniProtKB-UniPathway"/>
</dbReference>
<comment type="pathway">
    <text evidence="3 15">Amino-acid biosynthesis; L-methionine biosynthesis via de novo pathway; L-homoserine from L-aspartate: step 1/3.</text>
</comment>
<dbReference type="PROSITE" id="PS00324">
    <property type="entry name" value="ASPARTOKINASE"/>
    <property type="match status" value="1"/>
</dbReference>
<dbReference type="PANTHER" id="PTHR21499:SF67">
    <property type="entry name" value="ASPARTOKINASE 3"/>
    <property type="match status" value="1"/>
</dbReference>
<evidence type="ECO:0000313" key="18">
    <source>
        <dbReference type="Proteomes" id="UP000184386"/>
    </source>
</evidence>
<evidence type="ECO:0000256" key="8">
    <source>
        <dbReference type="ARBA" id="ARBA00022777"/>
    </source>
</evidence>
<dbReference type="InterPro" id="IPR002912">
    <property type="entry name" value="ACT_dom"/>
</dbReference>
<sequence>MKVCKFGGTSLADANQIRKVCNIIVSDSERRLVVVSAPGKRFDSDIKVTDMLIKCAKLAIAENNYNSNLDEVISRYAQIADDLGVPDIMNEISADFTKRLIKDTDNVKFMDRVISAGEDNCAKLVTAYLKSIGYDSNYIHPGQAGMLLSADFSNTVVLDQSYEKLAKLKNIKGIGVFPGFFGYSLKGDIVTFPRGGSDITGAILAASVKAEVYENFTDVDYVYSVNPKIIKNPKPITEITYREMRELSYAGFNVYQEDALLPVYKAGVPVNIKNVNNPTCPGTMIVKNRVHTNSPVIGVASDDKFCCIAINKYLMNREVGFGRRVLGIIEDEGLNFEHMPTGIDDISVILRESQLSDDAKDRLIEHITTELRADSINVEKNLCLIMVVGEGMSHNVGIAARATKALASVKVNIQMFTQGSSEVSMVFATSKADCEKALKALYEEFFEVRLGND</sequence>
<comment type="function">
    <text evidence="1">Catalyzes the phosphorylation of the beta-carboxyl group of aspartic acid with ATP to yield 4-phospho-L-aspartate, which is involved in the branched biosynthetic pathway leading to the biosynthesis of amino acids threonine, isoleucine and methionine.</text>
</comment>
<dbReference type="AlphaFoldDB" id="A0A1M6LX47"/>
<dbReference type="Proteomes" id="UP000184386">
    <property type="component" value="Unassembled WGS sequence"/>
</dbReference>
<feature type="binding site" evidence="13">
    <location>
        <begin position="5"/>
        <end position="8"/>
    </location>
    <ligand>
        <name>ATP</name>
        <dbReference type="ChEBI" id="CHEBI:30616"/>
    </ligand>
</feature>
<keyword evidence="11" id="KW-0457">Lysine biosynthesis</keyword>
<evidence type="ECO:0000256" key="10">
    <source>
        <dbReference type="ARBA" id="ARBA00022915"/>
    </source>
</evidence>
<comment type="catalytic activity">
    <reaction evidence="12 14">
        <text>L-aspartate + ATP = 4-phospho-L-aspartate + ADP</text>
        <dbReference type="Rhea" id="RHEA:23776"/>
        <dbReference type="ChEBI" id="CHEBI:29991"/>
        <dbReference type="ChEBI" id="CHEBI:30616"/>
        <dbReference type="ChEBI" id="CHEBI:57535"/>
        <dbReference type="ChEBI" id="CHEBI:456216"/>
        <dbReference type="EC" id="2.7.2.4"/>
    </reaction>
</comment>
<feature type="binding site" evidence="13">
    <location>
        <position position="118"/>
    </location>
    <ligand>
        <name>substrate</name>
    </ligand>
</feature>
<name>A0A1M6LX47_9FIRM</name>
<dbReference type="InterPro" id="IPR001341">
    <property type="entry name" value="Asp_kinase"/>
</dbReference>
<evidence type="ECO:0000256" key="12">
    <source>
        <dbReference type="ARBA" id="ARBA00047872"/>
    </source>
</evidence>
<dbReference type="InterPro" id="IPR018042">
    <property type="entry name" value="Aspartate_kinase_CS"/>
</dbReference>
<evidence type="ECO:0000256" key="9">
    <source>
        <dbReference type="ARBA" id="ARBA00022840"/>
    </source>
</evidence>
<dbReference type="NCBIfam" id="TIGR00657">
    <property type="entry name" value="asp_kinases"/>
    <property type="match status" value="1"/>
</dbReference>
<dbReference type="Pfam" id="PF22468">
    <property type="entry name" value="ACT_9"/>
    <property type="match status" value="1"/>
</dbReference>
<dbReference type="OrthoDB" id="9799110at2"/>
<feature type="domain" description="ACT" evidence="16">
    <location>
        <begin position="387"/>
        <end position="453"/>
    </location>
</feature>
<dbReference type="CDD" id="cd04911">
    <property type="entry name" value="ACT_AKiii-YclM-BS_1"/>
    <property type="match status" value="1"/>
</dbReference>
<dbReference type="GO" id="GO:0005829">
    <property type="term" value="C:cytosol"/>
    <property type="evidence" value="ECO:0007669"/>
    <property type="project" value="TreeGrafter"/>
</dbReference>
<keyword evidence="7 13" id="KW-0547">Nucleotide-binding</keyword>
<evidence type="ECO:0000256" key="13">
    <source>
        <dbReference type="PIRSR" id="PIRSR000726-1"/>
    </source>
</evidence>
<keyword evidence="8 14" id="KW-0418">Kinase</keyword>
<protein>
    <recommendedName>
        <fullName evidence="14">Aspartokinase</fullName>
        <ecNumber evidence="14">2.7.2.4</ecNumber>
    </recommendedName>
</protein>
<dbReference type="GO" id="GO:0009088">
    <property type="term" value="P:threonine biosynthetic process"/>
    <property type="evidence" value="ECO:0007669"/>
    <property type="project" value="UniProtKB-UniPathway"/>
</dbReference>
<evidence type="ECO:0000256" key="6">
    <source>
        <dbReference type="ARBA" id="ARBA00022679"/>
    </source>
</evidence>
<evidence type="ECO:0000256" key="5">
    <source>
        <dbReference type="ARBA" id="ARBA00010122"/>
    </source>
</evidence>
<evidence type="ECO:0000256" key="2">
    <source>
        <dbReference type="ARBA" id="ARBA00004766"/>
    </source>
</evidence>
<keyword evidence="10" id="KW-0220">Diaminopimelate biosynthesis</keyword>
<feature type="binding site" evidence="13">
    <location>
        <begin position="217"/>
        <end position="218"/>
    </location>
    <ligand>
        <name>ATP</name>
        <dbReference type="ChEBI" id="CHEBI:30616"/>
    </ligand>
</feature>
<keyword evidence="6 14" id="KW-0808">Transferase</keyword>
<dbReference type="UniPathway" id="UPA00050">
    <property type="reaction ID" value="UER00461"/>
</dbReference>
<dbReference type="NCBIfam" id="NF006540">
    <property type="entry name" value="PRK09034.1"/>
    <property type="match status" value="1"/>
</dbReference>
<dbReference type="FunFam" id="3.40.1160.10:FF:000027">
    <property type="entry name" value="Aspartokinase"/>
    <property type="match status" value="1"/>
</dbReference>
<feature type="binding site" evidence="13">
    <location>
        <position position="49"/>
    </location>
    <ligand>
        <name>substrate</name>
    </ligand>
</feature>
<keyword evidence="15" id="KW-0028">Amino-acid biosynthesis</keyword>
<dbReference type="GO" id="GO:0019877">
    <property type="term" value="P:diaminopimelate biosynthetic process"/>
    <property type="evidence" value="ECO:0007669"/>
    <property type="project" value="UniProtKB-KW"/>
</dbReference>
<evidence type="ECO:0000313" key="17">
    <source>
        <dbReference type="EMBL" id="SHJ75824.1"/>
    </source>
</evidence>
<gene>
    <name evidence="17" type="ORF">SAMN02745136_00752</name>
</gene>
<accession>A0A1M6LX47</accession>
<evidence type="ECO:0000256" key="3">
    <source>
        <dbReference type="ARBA" id="ARBA00004986"/>
    </source>
</evidence>
<evidence type="ECO:0000256" key="1">
    <source>
        <dbReference type="ARBA" id="ARBA00003121"/>
    </source>
</evidence>
<dbReference type="GO" id="GO:0005524">
    <property type="term" value="F:ATP binding"/>
    <property type="evidence" value="ECO:0007669"/>
    <property type="project" value="UniProtKB-KW"/>
</dbReference>
<dbReference type="Gene3D" id="3.30.2130.10">
    <property type="entry name" value="VC0802-like"/>
    <property type="match status" value="1"/>
</dbReference>
<comment type="pathway">
    <text evidence="2 15">Amino-acid biosynthesis; L-lysine biosynthesis via DAP pathway; (S)-tetrahydrodipicolinate from L-aspartate: step 1/4.</text>
</comment>
<organism evidence="17 18">
    <name type="scientific">Anaerocolumna jejuensis DSM 15929</name>
    <dbReference type="NCBI Taxonomy" id="1121322"/>
    <lineage>
        <taxon>Bacteria</taxon>
        <taxon>Bacillati</taxon>
        <taxon>Bacillota</taxon>
        <taxon>Clostridia</taxon>
        <taxon>Lachnospirales</taxon>
        <taxon>Lachnospiraceae</taxon>
        <taxon>Anaerocolumna</taxon>
    </lineage>
</organism>
<reference evidence="17 18" key="1">
    <citation type="submission" date="2016-11" db="EMBL/GenBank/DDBJ databases">
        <authorList>
            <person name="Jaros S."/>
            <person name="Januszkiewicz K."/>
            <person name="Wedrychowicz H."/>
        </authorList>
    </citation>
    <scope>NUCLEOTIDE SEQUENCE [LARGE SCALE GENOMIC DNA]</scope>
    <source>
        <strain evidence="17 18">DSM 15929</strain>
    </source>
</reference>
<dbReference type="PROSITE" id="PS51671">
    <property type="entry name" value="ACT"/>
    <property type="match status" value="1"/>
</dbReference>
<evidence type="ECO:0000256" key="11">
    <source>
        <dbReference type="ARBA" id="ARBA00023154"/>
    </source>
</evidence>
<dbReference type="InterPro" id="IPR036393">
    <property type="entry name" value="AceGlu_kinase-like_sf"/>
</dbReference>
<evidence type="ECO:0000256" key="15">
    <source>
        <dbReference type="RuleBase" id="RU004249"/>
    </source>
</evidence>
<comment type="similarity">
    <text evidence="5 14">Belongs to the aspartokinase family.</text>
</comment>
<dbReference type="InterPro" id="IPR054352">
    <property type="entry name" value="ACT_Aspartokinase"/>
</dbReference>
<dbReference type="STRING" id="1121322.SAMN02745136_00752"/>
<dbReference type="GO" id="GO:0009090">
    <property type="term" value="P:homoserine biosynthetic process"/>
    <property type="evidence" value="ECO:0007669"/>
    <property type="project" value="TreeGrafter"/>
</dbReference>
<dbReference type="UniPathway" id="UPA00051">
    <property type="reaction ID" value="UER00462"/>
</dbReference>
<dbReference type="RefSeq" id="WP_073273112.1">
    <property type="nucleotide sequence ID" value="NZ_FRAC01000007.1"/>
</dbReference>
<dbReference type="InterPro" id="IPR001048">
    <property type="entry name" value="Asp/Glu/Uridylate_kinase"/>
</dbReference>
<dbReference type="InterPro" id="IPR045865">
    <property type="entry name" value="ACT-like_dom_sf"/>
</dbReference>